<evidence type="ECO:0000313" key="2">
    <source>
        <dbReference type="EMBL" id="MFC4262372.1"/>
    </source>
</evidence>
<feature type="transmembrane region" description="Helical" evidence="1">
    <location>
        <begin position="24"/>
        <end position="44"/>
    </location>
</feature>
<keyword evidence="3" id="KW-1185">Reference proteome</keyword>
<name>A0ABV8QRI5_9BACT</name>
<gene>
    <name evidence="2" type="ORF">ACFOWM_05760</name>
</gene>
<evidence type="ECO:0000313" key="3">
    <source>
        <dbReference type="Proteomes" id="UP001595907"/>
    </source>
</evidence>
<evidence type="ECO:0008006" key="4">
    <source>
        <dbReference type="Google" id="ProtNLM"/>
    </source>
</evidence>
<sequence length="86" mass="10158">MALEEFEPNELSDREKAIVRMRSLTNYVMGILLIGAGCFFLFPIKSTEKFINQYDPTMITVFGVVCCIYGLFRIFRGYKKNYFREY</sequence>
<evidence type="ECO:0000256" key="1">
    <source>
        <dbReference type="SAM" id="Phobius"/>
    </source>
</evidence>
<keyword evidence="1" id="KW-0472">Membrane</keyword>
<feature type="transmembrane region" description="Helical" evidence="1">
    <location>
        <begin position="56"/>
        <end position="75"/>
    </location>
</feature>
<keyword evidence="1" id="KW-0812">Transmembrane</keyword>
<reference evidence="3" key="1">
    <citation type="journal article" date="2019" name="Int. J. Syst. Evol. Microbiol.">
        <title>The Global Catalogue of Microorganisms (GCM) 10K type strain sequencing project: providing services to taxonomists for standard genome sequencing and annotation.</title>
        <authorList>
            <consortium name="The Broad Institute Genomics Platform"/>
            <consortium name="The Broad Institute Genome Sequencing Center for Infectious Disease"/>
            <person name="Wu L."/>
            <person name="Ma J."/>
        </authorList>
    </citation>
    <scope>NUCLEOTIDE SEQUENCE [LARGE SCALE GENOMIC DNA]</scope>
    <source>
        <strain evidence="3">CECT 8289</strain>
    </source>
</reference>
<keyword evidence="1" id="KW-1133">Transmembrane helix</keyword>
<dbReference type="EMBL" id="JBHSCZ010000001">
    <property type="protein sequence ID" value="MFC4262372.1"/>
    <property type="molecule type" value="Genomic_DNA"/>
</dbReference>
<protein>
    <recommendedName>
        <fullName evidence="4">DUF202 domain-containing protein</fullName>
    </recommendedName>
</protein>
<dbReference type="RefSeq" id="WP_379707731.1">
    <property type="nucleotide sequence ID" value="NZ_JBHSCZ010000001.1"/>
</dbReference>
<dbReference type="Proteomes" id="UP001595907">
    <property type="component" value="Unassembled WGS sequence"/>
</dbReference>
<comment type="caution">
    <text evidence="2">The sequence shown here is derived from an EMBL/GenBank/DDBJ whole genome shotgun (WGS) entry which is preliminary data.</text>
</comment>
<organism evidence="2 3">
    <name type="scientific">Ferruginibacter yonginensis</name>
    <dbReference type="NCBI Taxonomy" id="1310416"/>
    <lineage>
        <taxon>Bacteria</taxon>
        <taxon>Pseudomonadati</taxon>
        <taxon>Bacteroidota</taxon>
        <taxon>Chitinophagia</taxon>
        <taxon>Chitinophagales</taxon>
        <taxon>Chitinophagaceae</taxon>
        <taxon>Ferruginibacter</taxon>
    </lineage>
</organism>
<accession>A0ABV8QRI5</accession>
<proteinExistence type="predicted"/>